<dbReference type="Pfam" id="PF05299">
    <property type="entry name" value="Peptidase_M61"/>
    <property type="match status" value="1"/>
</dbReference>
<dbReference type="InterPro" id="IPR040756">
    <property type="entry name" value="Peptidase_M61_N"/>
</dbReference>
<protein>
    <submittedName>
        <fullName evidence="2">M61 family metallopeptidase</fullName>
    </submittedName>
</protein>
<dbReference type="InterPro" id="IPR024191">
    <property type="entry name" value="Peptidase_M61"/>
</dbReference>
<dbReference type="Gene3D" id="1.10.390.10">
    <property type="entry name" value="Neutral Protease Domain 2"/>
    <property type="match status" value="1"/>
</dbReference>
<dbReference type="PROSITE" id="PS51257">
    <property type="entry name" value="PROKAR_LIPOPROTEIN"/>
    <property type="match status" value="1"/>
</dbReference>
<dbReference type="Pfam" id="PF17899">
    <property type="entry name" value="Peptidase_M61_N"/>
    <property type="match status" value="1"/>
</dbReference>
<reference evidence="3" key="1">
    <citation type="journal article" date="2019" name="Int. J. Syst. Evol. Microbiol.">
        <title>The Global Catalogue of Microorganisms (GCM) 10K type strain sequencing project: providing services to taxonomists for standard genome sequencing and annotation.</title>
        <authorList>
            <consortium name="The Broad Institute Genomics Platform"/>
            <consortium name="The Broad Institute Genome Sequencing Center for Infectious Disease"/>
            <person name="Wu L."/>
            <person name="Ma J."/>
        </authorList>
    </citation>
    <scope>NUCLEOTIDE SEQUENCE [LARGE SCALE GENOMIC DNA]</scope>
    <source>
        <strain evidence="3">KCTC 52127</strain>
    </source>
</reference>
<dbReference type="SUPFAM" id="SSF50156">
    <property type="entry name" value="PDZ domain-like"/>
    <property type="match status" value="1"/>
</dbReference>
<sequence>MRVHSIKLLFLFVLVSFISCDQKNDAGTAAVDYVISFPNAVHHEAEVSVTFSEVPSGIFAFRMSRTSPGRYALHEFAKNVYNVKATNGKGELLDITRPDPYQWVVESNDGTVNVSYTLFANRGGGTYAQVDETHAHLNIPATFMFAPSQANRPINVVFDVREDLNWKVATQLKKEGGNRFSAPDLQYFMDSPTEISNHQIRAFDVESNGKNYTINFVLHHNGTSAELDAYFEDVKAIVLQQKEVFGELPDFDFGEYFFLGCYIPNASGDGMEHRNSTILTTTRSLADGGAIGTVSHEFFHAWNVERIRPKSLEPFDFEEANMSGELWFAEGFTSYYTSLILCRADVRTVEQYINGLNGGFNYVWNSPGTQFFNPIEMSYQAPFVDAARSVDPVNRGNTFISYYTYGSVLGLALDLALRNEEGNLNLDDYMKLVWNTYGKEEIPYTIDNLHQALNTYAGKDFGDAFFNNYIYDSKMPDYQRLFASVGVALSQDGKTPYFGARVSSSHRISNEPTIGSPAYKAGLDSGDTILSVNGKKLDANTSFGSLLSTFKTDDEITLAINRHGNEKTLKVTLAKDPRYTIQPYEKVGLELTQGILDKRNAWLGRK</sequence>
<dbReference type="SMART" id="SM00228">
    <property type="entry name" value="PDZ"/>
    <property type="match status" value="1"/>
</dbReference>
<dbReference type="Gene3D" id="2.30.42.10">
    <property type="match status" value="1"/>
</dbReference>
<comment type="caution">
    <text evidence="2">The sequence shown here is derived from an EMBL/GenBank/DDBJ whole genome shotgun (WGS) entry which is preliminary data.</text>
</comment>
<dbReference type="Pfam" id="PF13180">
    <property type="entry name" value="PDZ_2"/>
    <property type="match status" value="1"/>
</dbReference>
<feature type="domain" description="PDZ" evidence="1">
    <location>
        <begin position="486"/>
        <end position="564"/>
    </location>
</feature>
<organism evidence="2 3">
    <name type="scientific">Pseudotenacibaculum haliotis</name>
    <dbReference type="NCBI Taxonomy" id="1862138"/>
    <lineage>
        <taxon>Bacteria</taxon>
        <taxon>Pseudomonadati</taxon>
        <taxon>Bacteroidota</taxon>
        <taxon>Flavobacteriia</taxon>
        <taxon>Flavobacteriales</taxon>
        <taxon>Flavobacteriaceae</taxon>
        <taxon>Pseudotenacibaculum</taxon>
    </lineage>
</organism>
<name>A0ABW5LRL5_9FLAO</name>
<dbReference type="SUPFAM" id="SSF55486">
    <property type="entry name" value="Metalloproteases ('zincins'), catalytic domain"/>
    <property type="match status" value="1"/>
</dbReference>
<dbReference type="InterPro" id="IPR001478">
    <property type="entry name" value="PDZ"/>
</dbReference>
<dbReference type="InterPro" id="IPR027268">
    <property type="entry name" value="Peptidase_M4/M1_CTD_sf"/>
</dbReference>
<keyword evidence="3" id="KW-1185">Reference proteome</keyword>
<gene>
    <name evidence="2" type="ORF">ACFSRZ_05545</name>
</gene>
<dbReference type="Gene3D" id="2.60.40.3650">
    <property type="match status" value="1"/>
</dbReference>
<evidence type="ECO:0000259" key="1">
    <source>
        <dbReference type="PROSITE" id="PS50106"/>
    </source>
</evidence>
<evidence type="ECO:0000313" key="3">
    <source>
        <dbReference type="Proteomes" id="UP001597508"/>
    </source>
</evidence>
<accession>A0ABW5LRL5</accession>
<dbReference type="InterPro" id="IPR036034">
    <property type="entry name" value="PDZ_sf"/>
</dbReference>
<dbReference type="InterPro" id="IPR007963">
    <property type="entry name" value="Peptidase_M61_catalytic"/>
</dbReference>
<dbReference type="RefSeq" id="WP_379665536.1">
    <property type="nucleotide sequence ID" value="NZ_JBHULH010000002.1"/>
</dbReference>
<dbReference type="Proteomes" id="UP001597508">
    <property type="component" value="Unassembled WGS sequence"/>
</dbReference>
<dbReference type="PROSITE" id="PS50106">
    <property type="entry name" value="PDZ"/>
    <property type="match status" value="1"/>
</dbReference>
<dbReference type="PIRSF" id="PIRSF016493">
    <property type="entry name" value="Glycyl_aminpptds"/>
    <property type="match status" value="1"/>
</dbReference>
<evidence type="ECO:0000313" key="2">
    <source>
        <dbReference type="EMBL" id="MFD2566824.1"/>
    </source>
</evidence>
<dbReference type="EMBL" id="JBHULH010000002">
    <property type="protein sequence ID" value="MFD2566824.1"/>
    <property type="molecule type" value="Genomic_DNA"/>
</dbReference>
<proteinExistence type="predicted"/>